<dbReference type="GO" id="GO:0005737">
    <property type="term" value="C:cytoplasm"/>
    <property type="evidence" value="ECO:0007669"/>
    <property type="project" value="UniProtKB-SubCell"/>
</dbReference>
<dbReference type="GO" id="GO:0019774">
    <property type="term" value="C:proteasome core complex, beta-subunit complex"/>
    <property type="evidence" value="ECO:0007669"/>
    <property type="project" value="UniProtKB-ARBA"/>
</dbReference>
<evidence type="ECO:0000256" key="8">
    <source>
        <dbReference type="ARBA" id="ARBA00023242"/>
    </source>
</evidence>
<dbReference type="InterPro" id="IPR001353">
    <property type="entry name" value="Proteasome_sua/b"/>
</dbReference>
<evidence type="ECO:0000256" key="6">
    <source>
        <dbReference type="ARBA" id="ARBA00022942"/>
    </source>
</evidence>
<dbReference type="Gene3D" id="3.60.20.10">
    <property type="entry name" value="Glutamine Phosphoribosylpyrophosphate, subunit 1, domain 1"/>
    <property type="match status" value="1"/>
</dbReference>
<evidence type="ECO:0000256" key="1">
    <source>
        <dbReference type="ARBA" id="ARBA00001198"/>
    </source>
</evidence>
<sequence length="217" mass="23257">MDALAPHHDPTVPVQLGTTIMAVSYAGGVVMAADSRTSTGVYVANRVSNKITRVAPHIYCCRSGSAADTQAISDYVRRYVHELSLELNREVNVSVAASLFRELCYRNKDRLTAGIICAGWDAQHGGQVYTITLGGSKLQQPFSIGGSGSAYIYGFCDAAYRPDMTRAECIDFCVKAVSLAMSRDGSSGGVIRLVCVDRDGVERQLVAGDAVPRAWQG</sequence>
<evidence type="ECO:0000256" key="7">
    <source>
        <dbReference type="ARBA" id="ARBA00023145"/>
    </source>
</evidence>
<keyword evidence="4" id="KW-0888">Threonine protease</keyword>
<dbReference type="Pfam" id="PF00227">
    <property type="entry name" value="Proteasome"/>
    <property type="match status" value="1"/>
</dbReference>
<dbReference type="PROSITE" id="PS51476">
    <property type="entry name" value="PROTEASOME_BETA_2"/>
    <property type="match status" value="1"/>
</dbReference>
<dbReference type="PANTHER" id="PTHR32194">
    <property type="entry name" value="METALLOPROTEASE TLDD"/>
    <property type="match status" value="1"/>
</dbReference>
<comment type="similarity">
    <text evidence="10">Belongs to the peptidase T1B family.</text>
</comment>
<keyword evidence="7" id="KW-0865">Zymogen</keyword>
<organism evidence="11 12">
    <name type="scientific">Cyanidium caldarium</name>
    <name type="common">Red alga</name>
    <dbReference type="NCBI Taxonomy" id="2771"/>
    <lineage>
        <taxon>Eukaryota</taxon>
        <taxon>Rhodophyta</taxon>
        <taxon>Bangiophyceae</taxon>
        <taxon>Cyanidiales</taxon>
        <taxon>Cyanidiaceae</taxon>
        <taxon>Cyanidium</taxon>
    </lineage>
</organism>
<dbReference type="GO" id="GO:0005634">
    <property type="term" value="C:nucleus"/>
    <property type="evidence" value="ECO:0007669"/>
    <property type="project" value="UniProtKB-SubCell"/>
</dbReference>
<reference evidence="11 12" key="1">
    <citation type="submission" date="2022-07" db="EMBL/GenBank/DDBJ databases">
        <title>Genome-wide signatures of adaptation to extreme environments.</title>
        <authorList>
            <person name="Cho C.H."/>
            <person name="Yoon H.S."/>
        </authorList>
    </citation>
    <scope>NUCLEOTIDE SEQUENCE [LARGE SCALE GENOMIC DNA]</scope>
    <source>
        <strain evidence="11 12">DBV 063 E5</strain>
    </source>
</reference>
<evidence type="ECO:0000256" key="9">
    <source>
        <dbReference type="PIRSR" id="PIRSR600243-1"/>
    </source>
</evidence>
<gene>
    <name evidence="11" type="ORF">CDCA_CDCA18G4584</name>
</gene>
<dbReference type="EMBL" id="JANCYW010000018">
    <property type="protein sequence ID" value="KAK4538559.1"/>
    <property type="molecule type" value="Genomic_DNA"/>
</dbReference>
<name>A0AAV9J245_CYACA</name>
<keyword evidence="12" id="KW-1185">Reference proteome</keyword>
<evidence type="ECO:0000256" key="10">
    <source>
        <dbReference type="RuleBase" id="RU004203"/>
    </source>
</evidence>
<comment type="caution">
    <text evidence="11">The sequence shown here is derived from an EMBL/GenBank/DDBJ whole genome shotgun (WGS) entry which is preliminary data.</text>
</comment>
<dbReference type="PROSITE" id="PS00854">
    <property type="entry name" value="PROTEASOME_BETA_1"/>
    <property type="match status" value="1"/>
</dbReference>
<protein>
    <recommendedName>
        <fullName evidence="10">Proteasome subunit beta</fullName>
    </recommendedName>
</protein>
<comment type="subcellular location">
    <subcellularLocation>
        <location evidence="10">Cytoplasm</location>
    </subcellularLocation>
    <subcellularLocation>
        <location evidence="10">Nucleus</location>
    </subcellularLocation>
</comment>
<proteinExistence type="inferred from homology"/>
<keyword evidence="8 10" id="KW-0539">Nucleus</keyword>
<dbReference type="FunFam" id="3.60.20.10:FF:000010">
    <property type="entry name" value="Proteasome subunit beta type-1"/>
    <property type="match status" value="1"/>
</dbReference>
<dbReference type="InterPro" id="IPR023333">
    <property type="entry name" value="Proteasome_suB-type"/>
</dbReference>
<accession>A0AAV9J245</accession>
<dbReference type="AlphaFoldDB" id="A0AAV9J245"/>
<keyword evidence="6 10" id="KW-0647">Proteasome</keyword>
<dbReference type="CDD" id="cd03762">
    <property type="entry name" value="proteasome_beta_type_6"/>
    <property type="match status" value="1"/>
</dbReference>
<evidence type="ECO:0000313" key="12">
    <source>
        <dbReference type="Proteomes" id="UP001301350"/>
    </source>
</evidence>
<comment type="catalytic activity">
    <reaction evidence="1">
        <text>Cleavage of peptide bonds with very broad specificity.</text>
        <dbReference type="EC" id="3.4.25.1"/>
    </reaction>
</comment>
<evidence type="ECO:0000256" key="2">
    <source>
        <dbReference type="ARBA" id="ARBA00022490"/>
    </source>
</evidence>
<dbReference type="InterPro" id="IPR000243">
    <property type="entry name" value="Pept_T1A_subB"/>
</dbReference>
<evidence type="ECO:0000313" key="11">
    <source>
        <dbReference type="EMBL" id="KAK4538559.1"/>
    </source>
</evidence>
<dbReference type="SUPFAM" id="SSF56235">
    <property type="entry name" value="N-terminal nucleophile aminohydrolases (Ntn hydrolases)"/>
    <property type="match status" value="1"/>
</dbReference>
<dbReference type="PRINTS" id="PR00141">
    <property type="entry name" value="PROTEASOME"/>
</dbReference>
<dbReference type="Proteomes" id="UP001301350">
    <property type="component" value="Unassembled WGS sequence"/>
</dbReference>
<feature type="active site" description="Nucleophile" evidence="9">
    <location>
        <position position="18"/>
    </location>
</feature>
<evidence type="ECO:0000256" key="4">
    <source>
        <dbReference type="ARBA" id="ARBA00022698"/>
    </source>
</evidence>
<evidence type="ECO:0000256" key="5">
    <source>
        <dbReference type="ARBA" id="ARBA00022801"/>
    </source>
</evidence>
<keyword evidence="3" id="KW-0645">Protease</keyword>
<keyword evidence="2 10" id="KW-0963">Cytoplasm</keyword>
<dbReference type="GO" id="GO:0004298">
    <property type="term" value="F:threonine-type endopeptidase activity"/>
    <property type="evidence" value="ECO:0007669"/>
    <property type="project" value="UniProtKB-KW"/>
</dbReference>
<dbReference type="InterPro" id="IPR029055">
    <property type="entry name" value="Ntn_hydrolases_N"/>
</dbReference>
<comment type="function">
    <text evidence="10">Component of the proteasome, a multicatalytic proteinase complex which is characterized by its ability to cleave peptides with Arg, Phe, Tyr, Leu, and Glu adjacent to the leaving group at neutral or slightly basic pH. The proteasome has an ATP-dependent proteolytic activity.</text>
</comment>
<comment type="subunit">
    <text evidence="10">Component of the proteasome complex.</text>
</comment>
<evidence type="ECO:0000256" key="3">
    <source>
        <dbReference type="ARBA" id="ARBA00022670"/>
    </source>
</evidence>
<keyword evidence="5" id="KW-0378">Hydrolase</keyword>
<dbReference type="PANTHER" id="PTHR32194:SF0">
    <property type="entry name" value="ATP-DEPENDENT PROTEASE SUBUNIT HSLV"/>
    <property type="match status" value="1"/>
</dbReference>
<dbReference type="InterPro" id="IPR016050">
    <property type="entry name" value="Proteasome_bsu_CS"/>
</dbReference>
<dbReference type="GO" id="GO:0051603">
    <property type="term" value="P:proteolysis involved in protein catabolic process"/>
    <property type="evidence" value="ECO:0007669"/>
    <property type="project" value="InterPro"/>
</dbReference>